<dbReference type="HOGENOM" id="CLU_1080150_0_0_2"/>
<reference evidence="2 3" key="1">
    <citation type="submission" date="2014-07" db="EMBL/GenBank/DDBJ databases">
        <title>Methanogenic archaea and the global carbon cycle.</title>
        <authorList>
            <person name="Henriksen J.R."/>
            <person name="Luke J."/>
            <person name="Reinhart S."/>
            <person name="Benedict M.N."/>
            <person name="Youngblut N.D."/>
            <person name="Metcalf M.E."/>
            <person name="Whitaker R.J."/>
            <person name="Metcalf W.W."/>
        </authorList>
    </citation>
    <scope>NUCLEOTIDE SEQUENCE [LARGE SCALE GENOMIC DNA]</scope>
    <source>
        <strain evidence="2 3">227</strain>
    </source>
</reference>
<proteinExistence type="predicted"/>
<keyword evidence="1" id="KW-0472">Membrane</keyword>
<evidence type="ECO:0000313" key="3">
    <source>
        <dbReference type="Proteomes" id="UP000033079"/>
    </source>
</evidence>
<gene>
    <name evidence="2" type="ORF">MSBR2_2173</name>
</gene>
<accession>A0A0E3R2Z0</accession>
<dbReference type="AlphaFoldDB" id="A0A0E3R2Z0"/>
<evidence type="ECO:0000256" key="1">
    <source>
        <dbReference type="SAM" id="Phobius"/>
    </source>
</evidence>
<keyword evidence="1" id="KW-1133">Transmembrane helix</keyword>
<protein>
    <submittedName>
        <fullName evidence="2">Uncharacterized protein</fullName>
    </submittedName>
</protein>
<feature type="transmembrane region" description="Helical" evidence="1">
    <location>
        <begin position="30"/>
        <end position="50"/>
    </location>
</feature>
<keyword evidence="1" id="KW-0812">Transmembrane</keyword>
<dbReference type="EMBL" id="CP009530">
    <property type="protein sequence ID" value="AKB58689.1"/>
    <property type="molecule type" value="Genomic_DNA"/>
</dbReference>
<sequence>MLKRWKCSEMWRIFNSFFQISKKYPIYNELINSFFISGVFGSLFCSYLISDIDIYLLMRLIGFILLIIFLIFIFGNIHFYLLKLKKVDLPKAPKASKKYRGLVVSISMASKNKETLILEIDSLYERVKKDKAPEKLLHNFFKDTVGIGQTFSAIYYHRENLEVCWLLYTERSNEAKEVVKYFIAKFVPTVTLVEILIEDASDFKGIQNTISRIYPTEFEKYDMEEKDIISDITGGTKPMSGAIIIECNNKENRVMQYTKQNEDPELIEIKRS</sequence>
<name>A0A0E3R2Z0_METBA</name>
<dbReference type="Gene3D" id="3.40.50.10770">
    <property type="entry name" value="Hypothetical protein VC1899 like domain (Restriction endonuclease-like)"/>
    <property type="match status" value="1"/>
</dbReference>
<dbReference type="Proteomes" id="UP000033079">
    <property type="component" value="Chromosome"/>
</dbReference>
<feature type="transmembrane region" description="Helical" evidence="1">
    <location>
        <begin position="56"/>
        <end position="81"/>
    </location>
</feature>
<dbReference type="KEGG" id="mbar:MSBR2_2173"/>
<dbReference type="PATRIC" id="fig|1434106.5.peg.2806"/>
<organism evidence="2 3">
    <name type="scientific">Methanosarcina barkeri 227</name>
    <dbReference type="NCBI Taxonomy" id="1434106"/>
    <lineage>
        <taxon>Archaea</taxon>
        <taxon>Methanobacteriati</taxon>
        <taxon>Methanobacteriota</taxon>
        <taxon>Stenosarchaea group</taxon>
        <taxon>Methanomicrobia</taxon>
        <taxon>Methanosarcinales</taxon>
        <taxon>Methanosarcinaceae</taxon>
        <taxon>Methanosarcina</taxon>
    </lineage>
</organism>
<evidence type="ECO:0000313" key="2">
    <source>
        <dbReference type="EMBL" id="AKB58689.1"/>
    </source>
</evidence>